<feature type="transmembrane region" description="Helical" evidence="2">
    <location>
        <begin position="1001"/>
        <end position="1021"/>
    </location>
</feature>
<dbReference type="Proteomes" id="UP001152797">
    <property type="component" value="Unassembled WGS sequence"/>
</dbReference>
<dbReference type="InterPro" id="IPR011641">
    <property type="entry name" value="Tyr-kin_ephrin_A/B_rcpt-like"/>
</dbReference>
<dbReference type="SUPFAM" id="SSF57184">
    <property type="entry name" value="Growth factor receptor domain"/>
    <property type="match status" value="1"/>
</dbReference>
<feature type="transmembrane region" description="Helical" evidence="2">
    <location>
        <begin position="975"/>
        <end position="995"/>
    </location>
</feature>
<evidence type="ECO:0000313" key="7">
    <source>
        <dbReference type="Proteomes" id="UP001152797"/>
    </source>
</evidence>
<keyword evidence="2" id="KW-0812">Transmembrane</keyword>
<reference evidence="5" key="1">
    <citation type="submission" date="2022-10" db="EMBL/GenBank/DDBJ databases">
        <authorList>
            <person name="Chen Y."/>
            <person name="Dougan E. K."/>
            <person name="Chan C."/>
            <person name="Rhodes N."/>
            <person name="Thang M."/>
        </authorList>
    </citation>
    <scope>NUCLEOTIDE SEQUENCE</scope>
</reference>
<dbReference type="SMART" id="SM01411">
    <property type="entry name" value="Ephrin_rec_like"/>
    <property type="match status" value="2"/>
</dbReference>
<keyword evidence="2" id="KW-1133">Transmembrane helix</keyword>
<feature type="transmembrane region" description="Helical" evidence="2">
    <location>
        <begin position="742"/>
        <end position="765"/>
    </location>
</feature>
<dbReference type="CDD" id="cd00185">
    <property type="entry name" value="TNFRSF"/>
    <property type="match status" value="1"/>
</dbReference>
<dbReference type="InterPro" id="IPR009030">
    <property type="entry name" value="Growth_fac_rcpt_cys_sf"/>
</dbReference>
<protein>
    <submittedName>
        <fullName evidence="6">TIR domain-containing protein</fullName>
    </submittedName>
</protein>
<feature type="transmembrane region" description="Helical" evidence="2">
    <location>
        <begin position="921"/>
        <end position="943"/>
    </location>
</feature>
<feature type="transmembrane region" description="Helical" evidence="2">
    <location>
        <begin position="772"/>
        <end position="793"/>
    </location>
</feature>
<dbReference type="Gene3D" id="2.10.50.10">
    <property type="entry name" value="Tumor Necrosis Factor Receptor, subunit A, domain 2"/>
    <property type="match status" value="2"/>
</dbReference>
<dbReference type="EMBL" id="CAMXCT020002705">
    <property type="protein sequence ID" value="CAL1153345.1"/>
    <property type="molecule type" value="Genomic_DNA"/>
</dbReference>
<feature type="transmembrane region" description="Helical" evidence="2">
    <location>
        <begin position="1058"/>
        <end position="1084"/>
    </location>
</feature>
<feature type="signal peptide" evidence="3">
    <location>
        <begin position="1"/>
        <end position="23"/>
    </location>
</feature>
<dbReference type="Pfam" id="PF07699">
    <property type="entry name" value="Ephrin_rec_like"/>
    <property type="match status" value="1"/>
</dbReference>
<evidence type="ECO:0000313" key="5">
    <source>
        <dbReference type="EMBL" id="CAI3999970.1"/>
    </source>
</evidence>
<organism evidence="5">
    <name type="scientific">Cladocopium goreaui</name>
    <dbReference type="NCBI Taxonomy" id="2562237"/>
    <lineage>
        <taxon>Eukaryota</taxon>
        <taxon>Sar</taxon>
        <taxon>Alveolata</taxon>
        <taxon>Dinophyceae</taxon>
        <taxon>Suessiales</taxon>
        <taxon>Symbiodiniaceae</taxon>
        <taxon>Cladocopium</taxon>
    </lineage>
</organism>
<keyword evidence="7" id="KW-1185">Reference proteome</keyword>
<feature type="chain" id="PRO_5043270873" evidence="3">
    <location>
        <begin position="24"/>
        <end position="1483"/>
    </location>
</feature>
<evidence type="ECO:0000256" key="3">
    <source>
        <dbReference type="SAM" id="SignalP"/>
    </source>
</evidence>
<name>A0A9P1CYY3_9DINO</name>
<comment type="caution">
    <text evidence="5">The sequence shown here is derived from an EMBL/GenBank/DDBJ whole genome shotgun (WGS) entry which is preliminary data.</text>
</comment>
<reference evidence="6 7" key="2">
    <citation type="submission" date="2024-05" db="EMBL/GenBank/DDBJ databases">
        <authorList>
            <person name="Chen Y."/>
            <person name="Shah S."/>
            <person name="Dougan E. K."/>
            <person name="Thang M."/>
            <person name="Chan C."/>
        </authorList>
    </citation>
    <scope>NUCLEOTIDE SEQUENCE [LARGE SCALE GENOMIC DNA]</scope>
</reference>
<dbReference type="SUPFAM" id="SSF52200">
    <property type="entry name" value="Toll/Interleukin receptor TIR domain"/>
    <property type="match status" value="1"/>
</dbReference>
<dbReference type="EMBL" id="CAMXCT030002705">
    <property type="protein sequence ID" value="CAL4787282.1"/>
    <property type="molecule type" value="Genomic_DNA"/>
</dbReference>
<accession>A0A9P1CYY3</accession>
<dbReference type="PANTHER" id="PTHR46967:SF2">
    <property type="entry name" value="SUSHI, VON WILLEBRAND FACTOR TYPE A, EGF AND PENTRAXIN DOMAIN-CONTAINING PROTEIN 1-LIKE"/>
    <property type="match status" value="1"/>
</dbReference>
<dbReference type="PANTHER" id="PTHR46967">
    <property type="entry name" value="INSULIN-LIKE GROWTH FACTOR BINDING PROTEIN,N-TERMINAL"/>
    <property type="match status" value="1"/>
</dbReference>
<evidence type="ECO:0000256" key="2">
    <source>
        <dbReference type="SAM" id="Phobius"/>
    </source>
</evidence>
<evidence type="ECO:0000313" key="6">
    <source>
        <dbReference type="EMBL" id="CAL4787282.1"/>
    </source>
</evidence>
<proteinExistence type="predicted"/>
<keyword evidence="2" id="KW-0472">Membrane</keyword>
<dbReference type="OrthoDB" id="439917at2759"/>
<keyword evidence="3" id="KW-0732">Signal</keyword>
<feature type="transmembrane region" description="Helical" evidence="2">
    <location>
        <begin position="836"/>
        <end position="856"/>
    </location>
</feature>
<feature type="transmembrane region" description="Helical" evidence="2">
    <location>
        <begin position="868"/>
        <end position="889"/>
    </location>
</feature>
<feature type="transmembrane region" description="Helical" evidence="2">
    <location>
        <begin position="1033"/>
        <end position="1052"/>
    </location>
</feature>
<gene>
    <name evidence="5" type="ORF">C1SCF055_LOCUS26127</name>
</gene>
<feature type="domain" description="Tyrosine-protein kinase ephrin type A/B receptor-like" evidence="4">
    <location>
        <begin position="581"/>
        <end position="627"/>
    </location>
</feature>
<dbReference type="EMBL" id="CAMXCT010002705">
    <property type="protein sequence ID" value="CAI3999970.1"/>
    <property type="molecule type" value="Genomic_DNA"/>
</dbReference>
<evidence type="ECO:0000256" key="1">
    <source>
        <dbReference type="SAM" id="MobiDB-lite"/>
    </source>
</evidence>
<evidence type="ECO:0000259" key="4">
    <source>
        <dbReference type="Pfam" id="PF07699"/>
    </source>
</evidence>
<feature type="region of interest" description="Disordered" evidence="1">
    <location>
        <begin position="1457"/>
        <end position="1483"/>
    </location>
</feature>
<dbReference type="InterPro" id="IPR035897">
    <property type="entry name" value="Toll_tir_struct_dom_sf"/>
</dbReference>
<sequence>MSWAWRILSWTAIVTQFVQNATAEKNSSDAGSTSAGSAGSAVNTSWHHNGVGSGVSSSWGGTVSTSWRFNDKCLPNGWNASDRKWLTTTADVLPIGVWNMLRESDEVDAATAIFMILVQDVLGYNAEVVLEDVGSSAPRDALYALSGCEWIWDNQSTEGTNALQDDWKCLDQVTHVHVVLGITLETQGLQRHFDFLQRERIGGLLEDLGSLGYQIRSGIYVKGSTAAKASLDRVFLDDYRTYNASQQFLPMSNLQQYFSEISEVTTESGTKLIPCDEWKFADTELDLFVLSTVDADLGLSMVNGQIVVQCSSFRGSRGSNYWWRFGPCKQNTSRCIPFITQRSNGLANKAFALMYTAFQLNWPIALGLADGYWIGSDFQELVSMYDVLYFYWEPAVTFYEENAVMVLPMGDGTSVEPRTVVSTDLQRLAPDVRLLLSNMRFSLEDIHEMMSYGSQPIGPEINPSEGDLENATATALVASPSQWISGDVFEGACHWIQSNPTRWIEWIPARASCLPGQGLYQASSSEWLNDIEAADASIECRACPPGRFSFQISDTAICRPCDVGQIQPSYSSEACQQCPPGSYAGSGESSCTKCPQGEYQDLSGASSCKKCAPGQTTLQGSRDIKDCVCEAGTVAAIANSTGNLRTTNGSIDAGIEATKCLNCSAGLLCENDVALQLKGFWAVWGESSDFLSVFQCRDALQCPGGAVGACATGREGRACGSCITGFAAQFDGTCAKCGGQSLWPIIVMLLVVVGALPLALAAGIFMTRARRAALSIFMVSIIFGQVVVCLQALDAIYQMDITWLDPAKAILQSLAIFSFDLDFSCVLPPQDFVLEYVVQLAAYPVVVLVTLLIWLSMRWSRTPVSFTAFVNVHGLLLVALLTAMTLAIVRPLQCRNNPNRLFTIASRPNIICWKSQEHQTLVVLAAAGLVAYPVTILAAITYLTRKYPIWLRSGGGIEVMEQYRFLFARFRPERYYYGLILCTHNLTVGIIPAALVSFPALQVGIMGIVICLKLIVQILLWPWRLDIANYNDLALSAGLLILLLLASPLLNIDRAETLTFVAILVSIVMIVLPVVAMFAALAVVMARLRPQSKYAAFLCHHKAGAGALCRFFKLVAKKYVKMNIFLDSDELDDLARIFDVVRADTKCLVVVLTAELLNRMWCALEIASAHKYQVPIIPLYCDDYAFPDHDSIDVIESVWTEEQRSTLISFGTSMDDIKAAYKHVRKLKSFALCRSWPLEEQEEKILQIIAESSCCSPGLLGQKLPSSAGSGGARISRILVCVLQVPEAVSTGLILQQMVQLYLRRSTYSLRSVEDVYAATKASCVLVLLTKGVLNDAFFARCLLACRQSAIEFVPVNDGSFQFPLPEFITEVENGMHEVFSNVSPNMGPLLAKTYQALLSILALPLTPHGSSGILERQVSQICQRFRSLEPRRKALNEMDPVDSHVFAEVSAEVVPRSNTSKKEECQGHSEAGSINSDDLWHT</sequence>